<protein>
    <recommendedName>
        <fullName evidence="9">Transmembrane protein 50A</fullName>
    </recommendedName>
</protein>
<sequence>MDLTELWAIFGPAVAGAVFGAGWWFWVDAVVCSSVQVSFLHYLPGIFASLAALMFNCVRREDIDYSPYEEGEWRSEFSPNITTTALYGDVDMTFFVCIC</sequence>
<feature type="transmembrane region" description="Helical" evidence="6">
    <location>
        <begin position="7"/>
        <end position="27"/>
    </location>
</feature>
<keyword evidence="5 6" id="KW-0472">Membrane</keyword>
<evidence type="ECO:0000313" key="8">
    <source>
        <dbReference type="Proteomes" id="UP000585474"/>
    </source>
</evidence>
<comment type="subcellular location">
    <subcellularLocation>
        <location evidence="1">Membrane</location>
        <topology evidence="1">Multi-pass membrane protein</topology>
    </subcellularLocation>
</comment>
<name>A0A7J0EHX1_9ERIC</name>
<keyword evidence="4 6" id="KW-1133">Transmembrane helix</keyword>
<accession>A0A7J0EHX1</accession>
<evidence type="ECO:0000256" key="2">
    <source>
        <dbReference type="ARBA" id="ARBA00005335"/>
    </source>
</evidence>
<dbReference type="EMBL" id="BJWL01000004">
    <property type="protein sequence ID" value="GFY86083.1"/>
    <property type="molecule type" value="Genomic_DNA"/>
</dbReference>
<dbReference type="AlphaFoldDB" id="A0A7J0EHX1"/>
<feature type="transmembrane region" description="Helical" evidence="6">
    <location>
        <begin position="39"/>
        <end position="58"/>
    </location>
</feature>
<evidence type="ECO:0000256" key="3">
    <source>
        <dbReference type="ARBA" id="ARBA00022692"/>
    </source>
</evidence>
<gene>
    <name evidence="7" type="ORF">Acr_04g0008210</name>
</gene>
<keyword evidence="3 6" id="KW-0812">Transmembrane</keyword>
<evidence type="ECO:0000256" key="1">
    <source>
        <dbReference type="ARBA" id="ARBA00004141"/>
    </source>
</evidence>
<dbReference type="InterPro" id="IPR007919">
    <property type="entry name" value="UPF0220"/>
</dbReference>
<proteinExistence type="inferred from homology"/>
<comment type="similarity">
    <text evidence="2">Belongs to the UPF0220 family.</text>
</comment>
<reference evidence="7 8" key="1">
    <citation type="submission" date="2019-07" db="EMBL/GenBank/DDBJ databases">
        <title>De Novo Assembly of kiwifruit Actinidia rufa.</title>
        <authorList>
            <person name="Sugita-Konishi S."/>
            <person name="Sato K."/>
            <person name="Mori E."/>
            <person name="Abe Y."/>
            <person name="Kisaki G."/>
            <person name="Hamano K."/>
            <person name="Suezawa K."/>
            <person name="Otani M."/>
            <person name="Fukuda T."/>
            <person name="Manabe T."/>
            <person name="Gomi K."/>
            <person name="Tabuchi M."/>
            <person name="Akimitsu K."/>
            <person name="Kataoka I."/>
        </authorList>
    </citation>
    <scope>NUCLEOTIDE SEQUENCE [LARGE SCALE GENOMIC DNA]</scope>
    <source>
        <strain evidence="8">cv. Fuchu</strain>
    </source>
</reference>
<evidence type="ECO:0000256" key="5">
    <source>
        <dbReference type="ARBA" id="ARBA00023136"/>
    </source>
</evidence>
<evidence type="ECO:0000256" key="4">
    <source>
        <dbReference type="ARBA" id="ARBA00022989"/>
    </source>
</evidence>
<dbReference type="Pfam" id="PF05255">
    <property type="entry name" value="UPF0220"/>
    <property type="match status" value="1"/>
</dbReference>
<comment type="caution">
    <text evidence="7">The sequence shown here is derived from an EMBL/GenBank/DDBJ whole genome shotgun (WGS) entry which is preliminary data.</text>
</comment>
<keyword evidence="8" id="KW-1185">Reference proteome</keyword>
<evidence type="ECO:0000313" key="7">
    <source>
        <dbReference type="EMBL" id="GFY86083.1"/>
    </source>
</evidence>
<evidence type="ECO:0008006" key="9">
    <source>
        <dbReference type="Google" id="ProtNLM"/>
    </source>
</evidence>
<dbReference type="OrthoDB" id="268928at2759"/>
<dbReference type="PANTHER" id="PTHR13180">
    <property type="entry name" value="SMALL MEMBRANE PROTEIN-RELATED"/>
    <property type="match status" value="1"/>
</dbReference>
<dbReference type="Proteomes" id="UP000585474">
    <property type="component" value="Unassembled WGS sequence"/>
</dbReference>
<organism evidence="7 8">
    <name type="scientific">Actinidia rufa</name>
    <dbReference type="NCBI Taxonomy" id="165716"/>
    <lineage>
        <taxon>Eukaryota</taxon>
        <taxon>Viridiplantae</taxon>
        <taxon>Streptophyta</taxon>
        <taxon>Embryophyta</taxon>
        <taxon>Tracheophyta</taxon>
        <taxon>Spermatophyta</taxon>
        <taxon>Magnoliopsida</taxon>
        <taxon>eudicotyledons</taxon>
        <taxon>Gunneridae</taxon>
        <taxon>Pentapetalae</taxon>
        <taxon>asterids</taxon>
        <taxon>Ericales</taxon>
        <taxon>Actinidiaceae</taxon>
        <taxon>Actinidia</taxon>
    </lineage>
</organism>
<evidence type="ECO:0000256" key="6">
    <source>
        <dbReference type="SAM" id="Phobius"/>
    </source>
</evidence>
<dbReference type="GO" id="GO:0016020">
    <property type="term" value="C:membrane"/>
    <property type="evidence" value="ECO:0007669"/>
    <property type="project" value="UniProtKB-SubCell"/>
</dbReference>